<sequence>MTNVGSAKNAYVVSFCVDTLANFVPNPKPMFKQIGMSPGKGLKLAHAARLAADADLRGF</sequence>
<name>A0ABY8QUG0_9MICO</name>
<keyword evidence="2" id="KW-1185">Reference proteome</keyword>
<reference evidence="1 2" key="1">
    <citation type="submission" date="2023-05" db="EMBL/GenBank/DDBJ databases">
        <title>Lithophilousrod everest ZFBP1038 complete genpme.</title>
        <authorList>
            <person name="Tian M."/>
        </authorList>
    </citation>
    <scope>NUCLEOTIDE SEQUENCE [LARGE SCALE GENOMIC DNA]</scope>
    <source>
        <strain evidence="1 2">ZFBP1038</strain>
    </source>
</reference>
<dbReference type="Proteomes" id="UP001209083">
    <property type="component" value="Chromosome"/>
</dbReference>
<dbReference type="EMBL" id="CP090958">
    <property type="protein sequence ID" value="WGW11934.1"/>
    <property type="molecule type" value="Genomic_DNA"/>
</dbReference>
<proteinExistence type="predicted"/>
<accession>A0ABY8QUG0</accession>
<evidence type="ECO:0000313" key="1">
    <source>
        <dbReference type="EMBL" id="WGW11934.1"/>
    </source>
</evidence>
<evidence type="ECO:0000313" key="2">
    <source>
        <dbReference type="Proteomes" id="UP001209083"/>
    </source>
</evidence>
<gene>
    <name evidence="1" type="ORF">LWF01_17895</name>
</gene>
<organism evidence="1 2">
    <name type="scientific">Saxibacter everestensis</name>
    <dbReference type="NCBI Taxonomy" id="2909229"/>
    <lineage>
        <taxon>Bacteria</taxon>
        <taxon>Bacillati</taxon>
        <taxon>Actinomycetota</taxon>
        <taxon>Actinomycetes</taxon>
        <taxon>Micrococcales</taxon>
        <taxon>Brevibacteriaceae</taxon>
        <taxon>Saxibacter</taxon>
    </lineage>
</organism>
<dbReference type="RefSeq" id="WP_349638730.1">
    <property type="nucleotide sequence ID" value="NZ_CP090958.1"/>
</dbReference>
<protein>
    <submittedName>
        <fullName evidence="1">Uncharacterized protein</fullName>
    </submittedName>
</protein>